<proteinExistence type="inferred from homology"/>
<dbReference type="STRING" id="1265861.BCAMP_02010"/>
<sequence length="78" mass="8847">MEIETKLGQIEIADEVIATIASDSATNQVGVIGMTSKKYIRDSFNEMLKKRKTTLKALLLLKQKQVMWSMFMLLSHTV</sequence>
<evidence type="ECO:0000313" key="2">
    <source>
        <dbReference type="EMBL" id="EUJ41845.1"/>
    </source>
</evidence>
<evidence type="ECO:0000256" key="1">
    <source>
        <dbReference type="ARBA" id="ARBA00005721"/>
    </source>
</evidence>
<protein>
    <submittedName>
        <fullName evidence="2">Uncharacterized protein</fullName>
    </submittedName>
</protein>
<comment type="similarity">
    <text evidence="1">Belongs to the asp23 family.</text>
</comment>
<dbReference type="AlphaFoldDB" id="W7CYM4"/>
<dbReference type="InterPro" id="IPR005531">
    <property type="entry name" value="Asp23"/>
</dbReference>
<comment type="caution">
    <text evidence="2">The sequence shown here is derived from an EMBL/GenBank/DDBJ whole genome shotgun (WGS) entry which is preliminary data.</text>
</comment>
<organism evidence="2 3">
    <name type="scientific">Brochothrix campestris FSL F6-1037</name>
    <dbReference type="NCBI Taxonomy" id="1265861"/>
    <lineage>
        <taxon>Bacteria</taxon>
        <taxon>Bacillati</taxon>
        <taxon>Bacillota</taxon>
        <taxon>Bacilli</taxon>
        <taxon>Bacillales</taxon>
        <taxon>Listeriaceae</taxon>
        <taxon>Brochothrix</taxon>
    </lineage>
</organism>
<evidence type="ECO:0000313" key="3">
    <source>
        <dbReference type="Proteomes" id="UP000019243"/>
    </source>
</evidence>
<reference evidence="2 3" key="1">
    <citation type="submission" date="2012-12" db="EMBL/GenBank/DDBJ databases">
        <title>Novel taxa of Listeriaceae from agricultural environments in the United States.</title>
        <authorList>
            <person name="den Bakker H.C."/>
            <person name="Allred A."/>
            <person name="Warchocki S."/>
            <person name="Wright E.M."/>
            <person name="Burrell A."/>
            <person name="Nightingale K.K."/>
            <person name="Kephart D."/>
            <person name="Wiedmann M."/>
        </authorList>
    </citation>
    <scope>NUCLEOTIDE SEQUENCE [LARGE SCALE GENOMIC DNA]</scope>
    <source>
        <strain evidence="2 3">FSL F6-1037</strain>
    </source>
</reference>
<accession>W7CYM4</accession>
<dbReference type="EMBL" id="AODH01000007">
    <property type="protein sequence ID" value="EUJ41845.1"/>
    <property type="molecule type" value="Genomic_DNA"/>
</dbReference>
<keyword evidence="3" id="KW-1185">Reference proteome</keyword>
<dbReference type="Pfam" id="PF03780">
    <property type="entry name" value="Asp23"/>
    <property type="match status" value="1"/>
</dbReference>
<gene>
    <name evidence="2" type="ORF">BCAMP_02010</name>
</gene>
<name>W7CYM4_9LIST</name>
<dbReference type="Proteomes" id="UP000019243">
    <property type="component" value="Unassembled WGS sequence"/>
</dbReference>